<dbReference type="EMBL" id="LOXM01000028">
    <property type="protein sequence ID" value="KVG74597.1"/>
    <property type="molecule type" value="Genomic_DNA"/>
</dbReference>
<organism evidence="2 3">
    <name type="scientific">Burkholderia ubonensis</name>
    <dbReference type="NCBI Taxonomy" id="101571"/>
    <lineage>
        <taxon>Bacteria</taxon>
        <taxon>Pseudomonadati</taxon>
        <taxon>Pseudomonadota</taxon>
        <taxon>Betaproteobacteria</taxon>
        <taxon>Burkholderiales</taxon>
        <taxon>Burkholderiaceae</taxon>
        <taxon>Burkholderia</taxon>
        <taxon>Burkholderia cepacia complex</taxon>
    </lineage>
</organism>
<comment type="caution">
    <text evidence="2">The sequence shown here is derived from an EMBL/GenBank/DDBJ whole genome shotgun (WGS) entry which is preliminary data.</text>
</comment>
<dbReference type="RefSeq" id="WP_059749368.1">
    <property type="nucleotide sequence ID" value="NZ_CP013414.1"/>
</dbReference>
<dbReference type="AlphaFoldDB" id="A0A103RV31"/>
<sequence>MRLRVFLCLLLFTASVNAQLLLMISNDADRELYLEKQSVRPVNDGQVAFTLRSVFKEGRRPVGATEIVGIAETDYTIDCDRRAIQEAQTQYVSDEAKTVGYAPHRIHGWSTIRHGSEFDAIRKKLC</sequence>
<proteinExistence type="predicted"/>
<reference evidence="2 3" key="1">
    <citation type="submission" date="2015-11" db="EMBL/GenBank/DDBJ databases">
        <title>Expanding the genomic diversity of Burkholderia species for the development of highly accurate diagnostics.</title>
        <authorList>
            <person name="Sahl J."/>
            <person name="Keim P."/>
            <person name="Wagner D."/>
        </authorList>
    </citation>
    <scope>NUCLEOTIDE SEQUENCE [LARGE SCALE GENOMIC DNA]</scope>
    <source>
        <strain evidence="2 3">MSMB2036</strain>
    </source>
</reference>
<feature type="signal peptide" evidence="1">
    <location>
        <begin position="1"/>
        <end position="18"/>
    </location>
</feature>
<name>A0A103RV31_9BURK</name>
<keyword evidence="1" id="KW-0732">Signal</keyword>
<evidence type="ECO:0000313" key="2">
    <source>
        <dbReference type="EMBL" id="KVG74597.1"/>
    </source>
</evidence>
<evidence type="ECO:0000256" key="1">
    <source>
        <dbReference type="SAM" id="SignalP"/>
    </source>
</evidence>
<accession>A0A103RV31</accession>
<feature type="chain" id="PRO_5007117655" evidence="1">
    <location>
        <begin position="19"/>
        <end position="126"/>
    </location>
</feature>
<evidence type="ECO:0000313" key="3">
    <source>
        <dbReference type="Proteomes" id="UP000064029"/>
    </source>
</evidence>
<dbReference type="Proteomes" id="UP000064029">
    <property type="component" value="Unassembled WGS sequence"/>
</dbReference>
<gene>
    <name evidence="2" type="ORF">WJ33_15305</name>
</gene>
<protein>
    <submittedName>
        <fullName evidence="2">Uncharacterized protein</fullName>
    </submittedName>
</protein>